<sequence>MKQSLYLRLAQALAATGIDQKITLTAAIAADWQTGKLDWQDSTPVELVCGTPPKPELVGHRQVPYGHAGSPEGRARLLHAIVHIEFTAINLALDHAARFRGLAQTYYADWIGVAAEEALHFQLLRERLQSLGHDYGDFPAHGSLWEMAEKTAHDPLARMALVPRLLEARGLDATPPIQQRLEAAGDHASARVLDIILRDEIGHVGLGDRWFREFCGQRGIEPENTYRELLTAYQAPRPQAPMNESARLQAGFSAAELAVFAKKM</sequence>
<dbReference type="PIRSF" id="PIRSF012318">
    <property type="entry name" value="UCP012318"/>
    <property type="match status" value="1"/>
</dbReference>
<reference evidence="1 2" key="1">
    <citation type="submission" date="2016-10" db="EMBL/GenBank/DDBJ databases">
        <title>Alkaliphiles isolated from bioreactors.</title>
        <authorList>
            <person name="Salah Z."/>
            <person name="Rout S.P."/>
            <person name="Humphreys P.N."/>
        </authorList>
    </citation>
    <scope>NUCLEOTIDE SEQUENCE [LARGE SCALE GENOMIC DNA]</scope>
    <source>
        <strain evidence="1 2">ZS02</strain>
    </source>
</reference>
<dbReference type="InterPro" id="IPR012347">
    <property type="entry name" value="Ferritin-like"/>
</dbReference>
<evidence type="ECO:0000313" key="2">
    <source>
        <dbReference type="Proteomes" id="UP000187526"/>
    </source>
</evidence>
<dbReference type="OrthoDB" id="9778629at2"/>
<gene>
    <name evidence="1" type="ORF">BJN45_11270</name>
</gene>
<dbReference type="Gene3D" id="1.20.1260.10">
    <property type="match status" value="1"/>
</dbReference>
<dbReference type="PANTHER" id="PTHR42782:SF4">
    <property type="entry name" value="DUF455 DOMAIN-CONTAINING PROTEIN"/>
    <property type="match status" value="1"/>
</dbReference>
<evidence type="ECO:0000313" key="1">
    <source>
        <dbReference type="EMBL" id="OMG53969.1"/>
    </source>
</evidence>
<keyword evidence="2" id="KW-1185">Reference proteome</keyword>
<dbReference type="Proteomes" id="UP000187526">
    <property type="component" value="Unassembled WGS sequence"/>
</dbReference>
<dbReference type="PANTHER" id="PTHR42782">
    <property type="entry name" value="SI:CH73-314G15.3"/>
    <property type="match status" value="1"/>
</dbReference>
<dbReference type="EMBL" id="MTHD01000003">
    <property type="protein sequence ID" value="OMG53969.1"/>
    <property type="molecule type" value="Genomic_DNA"/>
</dbReference>
<dbReference type="STRING" id="418702.BJN45_11270"/>
<protein>
    <recommendedName>
        <fullName evidence="3">Rhamnosyltransferase</fullName>
    </recommendedName>
</protein>
<evidence type="ECO:0008006" key="3">
    <source>
        <dbReference type="Google" id="ProtNLM"/>
    </source>
</evidence>
<dbReference type="Pfam" id="PF04305">
    <property type="entry name" value="DUF455"/>
    <property type="match status" value="1"/>
</dbReference>
<dbReference type="SUPFAM" id="SSF47240">
    <property type="entry name" value="Ferritin-like"/>
    <property type="match status" value="1"/>
</dbReference>
<dbReference type="RefSeq" id="WP_076095197.1">
    <property type="nucleotide sequence ID" value="NZ_MTHD01000003.1"/>
</dbReference>
<dbReference type="AlphaFoldDB" id="A0A1R1I5P5"/>
<organism evidence="1 2">
    <name type="scientific">Azonexus hydrophilus</name>
    <dbReference type="NCBI Taxonomy" id="418702"/>
    <lineage>
        <taxon>Bacteria</taxon>
        <taxon>Pseudomonadati</taxon>
        <taxon>Pseudomonadota</taxon>
        <taxon>Betaproteobacteria</taxon>
        <taxon>Rhodocyclales</taxon>
        <taxon>Azonexaceae</taxon>
        <taxon>Azonexus</taxon>
    </lineage>
</organism>
<dbReference type="CDD" id="cd00657">
    <property type="entry name" value="Ferritin_like"/>
    <property type="match status" value="1"/>
</dbReference>
<accession>A0A1R1I5P5</accession>
<proteinExistence type="predicted"/>
<comment type="caution">
    <text evidence="1">The sequence shown here is derived from an EMBL/GenBank/DDBJ whole genome shotgun (WGS) entry which is preliminary data.</text>
</comment>
<name>A0A1R1I5P5_9RHOO</name>
<dbReference type="InterPro" id="IPR007402">
    <property type="entry name" value="DUF455"/>
</dbReference>
<dbReference type="InterPro" id="IPR011197">
    <property type="entry name" value="UCP012318"/>
</dbReference>
<dbReference type="InterPro" id="IPR009078">
    <property type="entry name" value="Ferritin-like_SF"/>
</dbReference>